<dbReference type="Proteomes" id="UP001597497">
    <property type="component" value="Unassembled WGS sequence"/>
</dbReference>
<keyword evidence="2" id="KW-1185">Reference proteome</keyword>
<evidence type="ECO:0000313" key="1">
    <source>
        <dbReference type="EMBL" id="MFD2670412.1"/>
    </source>
</evidence>
<proteinExistence type="predicted"/>
<sequence length="126" mass="14803">MRKWKIWLILILALIGLCWWHEIPASPSIDKQTAERIALGRAFEEHGAREYEIALEVYQFVARRKQIEAEYPFWLSHQRKIYFNVLIKDKNSPATITSRDQGKGYMHPEIYTIDGENGSLIIKQSQ</sequence>
<comment type="caution">
    <text evidence="1">The sequence shown here is derived from an EMBL/GenBank/DDBJ whole genome shotgun (WGS) entry which is preliminary data.</text>
</comment>
<organism evidence="1 2">
    <name type="scientific">Marinicrinis sediminis</name>
    <dbReference type="NCBI Taxonomy" id="1652465"/>
    <lineage>
        <taxon>Bacteria</taxon>
        <taxon>Bacillati</taxon>
        <taxon>Bacillota</taxon>
        <taxon>Bacilli</taxon>
        <taxon>Bacillales</taxon>
        <taxon>Paenibacillaceae</taxon>
    </lineage>
</organism>
<dbReference type="RefSeq" id="WP_379927796.1">
    <property type="nucleotide sequence ID" value="NZ_JBHUMM010000002.1"/>
</dbReference>
<name>A0ABW5R5Q4_9BACL</name>
<reference evidence="2" key="1">
    <citation type="journal article" date="2019" name="Int. J. Syst. Evol. Microbiol.">
        <title>The Global Catalogue of Microorganisms (GCM) 10K type strain sequencing project: providing services to taxonomists for standard genome sequencing and annotation.</title>
        <authorList>
            <consortium name="The Broad Institute Genomics Platform"/>
            <consortium name="The Broad Institute Genome Sequencing Center for Infectious Disease"/>
            <person name="Wu L."/>
            <person name="Ma J."/>
        </authorList>
    </citation>
    <scope>NUCLEOTIDE SEQUENCE [LARGE SCALE GENOMIC DNA]</scope>
    <source>
        <strain evidence="2">KCTC 33676</strain>
    </source>
</reference>
<evidence type="ECO:0000313" key="2">
    <source>
        <dbReference type="Proteomes" id="UP001597497"/>
    </source>
</evidence>
<gene>
    <name evidence="1" type="ORF">ACFSUC_02175</name>
</gene>
<protein>
    <submittedName>
        <fullName evidence="1">Uncharacterized protein</fullName>
    </submittedName>
</protein>
<dbReference type="EMBL" id="JBHUMM010000002">
    <property type="protein sequence ID" value="MFD2670412.1"/>
    <property type="molecule type" value="Genomic_DNA"/>
</dbReference>
<accession>A0ABW5R5Q4</accession>